<evidence type="ECO:0000313" key="4">
    <source>
        <dbReference type="Proteomes" id="UP000662111"/>
    </source>
</evidence>
<evidence type="ECO:0000259" key="2">
    <source>
        <dbReference type="Pfam" id="PF02627"/>
    </source>
</evidence>
<keyword evidence="4" id="KW-1185">Reference proteome</keyword>
<feature type="domain" description="Carboxymuconolactone decarboxylase-like" evidence="2">
    <location>
        <begin position="67"/>
        <end position="149"/>
    </location>
</feature>
<gene>
    <name evidence="3" type="ORF">GCM10011509_17770</name>
</gene>
<dbReference type="EMBL" id="BMLB01000003">
    <property type="protein sequence ID" value="GGK69824.1"/>
    <property type="molecule type" value="Genomic_DNA"/>
</dbReference>
<comment type="caution">
    <text evidence="3">The sequence shown here is derived from an EMBL/GenBank/DDBJ whole genome shotgun (WGS) entry which is preliminary data.</text>
</comment>
<dbReference type="Pfam" id="PF02627">
    <property type="entry name" value="CMD"/>
    <property type="match status" value="1"/>
</dbReference>
<protein>
    <recommendedName>
        <fullName evidence="2">Carboxymuconolactone decarboxylase-like domain-containing protein</fullName>
    </recommendedName>
</protein>
<dbReference type="Gene3D" id="1.20.1290.10">
    <property type="entry name" value="AhpD-like"/>
    <property type="match status" value="1"/>
</dbReference>
<dbReference type="InterPro" id="IPR012788">
    <property type="entry name" value="Decarb_PcaC"/>
</dbReference>
<dbReference type="Proteomes" id="UP000662111">
    <property type="component" value="Unassembled WGS sequence"/>
</dbReference>
<dbReference type="RefSeq" id="WP_373288740.1">
    <property type="nucleotide sequence ID" value="NZ_BMLB01000003.1"/>
</dbReference>
<dbReference type="InterPro" id="IPR029032">
    <property type="entry name" value="AhpD-like"/>
</dbReference>
<reference evidence="4" key="1">
    <citation type="journal article" date="2019" name="Int. J. Syst. Evol. Microbiol.">
        <title>The Global Catalogue of Microorganisms (GCM) 10K type strain sequencing project: providing services to taxonomists for standard genome sequencing and annotation.</title>
        <authorList>
            <consortium name="The Broad Institute Genomics Platform"/>
            <consortium name="The Broad Institute Genome Sequencing Center for Infectious Disease"/>
            <person name="Wu L."/>
            <person name="Ma J."/>
        </authorList>
    </citation>
    <scope>NUCLEOTIDE SEQUENCE [LARGE SCALE GENOMIC DNA]</scope>
    <source>
        <strain evidence="4">CGMCC 1.5362</strain>
    </source>
</reference>
<accession>A0ABQ2F8R5</accession>
<organism evidence="3 4">
    <name type="scientific">Ornithinimicrobium pekingense</name>
    <dbReference type="NCBI Taxonomy" id="384677"/>
    <lineage>
        <taxon>Bacteria</taxon>
        <taxon>Bacillati</taxon>
        <taxon>Actinomycetota</taxon>
        <taxon>Actinomycetes</taxon>
        <taxon>Micrococcales</taxon>
        <taxon>Ornithinimicrobiaceae</taxon>
        <taxon>Ornithinimicrobium</taxon>
    </lineage>
</organism>
<feature type="region of interest" description="Disordered" evidence="1">
    <location>
        <begin position="1"/>
        <end position="38"/>
    </location>
</feature>
<dbReference type="InterPro" id="IPR003779">
    <property type="entry name" value="CMD-like"/>
</dbReference>
<dbReference type="PANTHER" id="PTHR33570:SF2">
    <property type="entry name" value="CARBOXYMUCONOLACTONE DECARBOXYLASE-LIKE DOMAIN-CONTAINING PROTEIN"/>
    <property type="match status" value="1"/>
</dbReference>
<dbReference type="NCBIfam" id="TIGR02425">
    <property type="entry name" value="decarb_PcaC"/>
    <property type="match status" value="1"/>
</dbReference>
<dbReference type="SUPFAM" id="SSF69118">
    <property type="entry name" value="AhpD-like"/>
    <property type="match status" value="1"/>
</dbReference>
<proteinExistence type="predicted"/>
<evidence type="ECO:0000256" key="1">
    <source>
        <dbReference type="SAM" id="MobiDB-lite"/>
    </source>
</evidence>
<dbReference type="InterPro" id="IPR052512">
    <property type="entry name" value="4CMD/NDH-1_regulator"/>
</dbReference>
<evidence type="ECO:0000313" key="3">
    <source>
        <dbReference type="EMBL" id="GGK69824.1"/>
    </source>
</evidence>
<sequence length="168" mass="18267">MNAVPGGEPTQTQLPVEEQPAAPGEGLTGPGVTAGQRHDAGMTVRRQVLSDEHIDRAESRKTAFTADFQDLITRYAWGEIWTRPGLDRRTRSAITLTALVARGHWGELEMHVRAARRNGLTFEEIGEVLLQSAIYCGVPDANHAFAVAQRVMEEETAGGPEPGAQEEP</sequence>
<name>A0ABQ2F8R5_9MICO</name>
<dbReference type="PANTHER" id="PTHR33570">
    <property type="entry name" value="4-CARBOXYMUCONOLACTONE DECARBOXYLASE FAMILY PROTEIN"/>
    <property type="match status" value="1"/>
</dbReference>